<dbReference type="AlphaFoldDB" id="A0A2V4VPK0"/>
<dbReference type="PANTHER" id="PTHR43404:SF2">
    <property type="entry name" value="LIPOPOLYSACCHARIDE CHOLINEPHOSPHOTRANSFERASE LICD"/>
    <property type="match status" value="1"/>
</dbReference>
<dbReference type="RefSeq" id="WP_110921844.1">
    <property type="nucleotide sequence ID" value="NZ_QJSU01000001.1"/>
</dbReference>
<dbReference type="Pfam" id="PF04991">
    <property type="entry name" value="LicD"/>
    <property type="match status" value="1"/>
</dbReference>
<dbReference type="GO" id="GO:0016740">
    <property type="term" value="F:transferase activity"/>
    <property type="evidence" value="ECO:0007669"/>
    <property type="project" value="UniProtKB-KW"/>
</dbReference>
<dbReference type="InterPro" id="IPR007074">
    <property type="entry name" value="LicD/FKTN/FKRP_NTP_transf"/>
</dbReference>
<dbReference type="OrthoDB" id="9786100at2"/>
<keyword evidence="3" id="KW-1185">Reference proteome</keyword>
<comment type="caution">
    <text evidence="2">The sequence shown here is derived from an EMBL/GenBank/DDBJ whole genome shotgun (WGS) entry which is preliminary data.</text>
</comment>
<evidence type="ECO:0000313" key="3">
    <source>
        <dbReference type="Proteomes" id="UP000247746"/>
    </source>
</evidence>
<keyword evidence="2" id="KW-0808">Transferase</keyword>
<reference evidence="2 3" key="1">
    <citation type="submission" date="2018-06" db="EMBL/GenBank/DDBJ databases">
        <title>Genomic Encyclopedia of Type Strains, Phase III (KMG-III): the genomes of soil and plant-associated and newly described type strains.</title>
        <authorList>
            <person name="Whitman W."/>
        </authorList>
    </citation>
    <scope>NUCLEOTIDE SEQUENCE [LARGE SCALE GENOMIC DNA]</scope>
    <source>
        <strain evidence="2 3">CECT 5889</strain>
    </source>
</reference>
<evidence type="ECO:0000313" key="2">
    <source>
        <dbReference type="EMBL" id="PYE40865.1"/>
    </source>
</evidence>
<accession>A0A2V4VPK0</accession>
<feature type="domain" description="LicD/FKTN/FKRP nucleotidyltransferase" evidence="1">
    <location>
        <begin position="23"/>
        <end position="232"/>
    </location>
</feature>
<dbReference type="PANTHER" id="PTHR43404">
    <property type="entry name" value="LIPOPOLYSACCHARIDE CHOLINEPHOSPHOTRANSFERASE LICD"/>
    <property type="match status" value="1"/>
</dbReference>
<dbReference type="Proteomes" id="UP000247746">
    <property type="component" value="Unassembled WGS sequence"/>
</dbReference>
<dbReference type="InterPro" id="IPR052942">
    <property type="entry name" value="LPS_cholinephosphotransferase"/>
</dbReference>
<sequence>MNNIRSLQLKTVEMMREVDALFRANNIHYTLLGGSVLGAIRHTGFIPWDDDMDIGILRQDYHTAERLLATLKSYTYEYAEKHIIPDAPVGHLRFSKDLSNLASSATIDVFALDYVPVKQSQRKRFRLIANIYHACILRRAPENRGALSRSVLKLLFACFPHTFLDYLQTLSKQKLLNSSLKKQGHIGNVFGAWGEKEYFYQDIYMDLIFVAFEGLELPIPRRYDNYLSQLYGDYRQLPPIEQRVPKHIK</sequence>
<protein>
    <submittedName>
        <fullName evidence="2">Lipopolysaccharide cholinephosphotransferase</fullName>
    </submittedName>
</protein>
<proteinExistence type="predicted"/>
<dbReference type="EMBL" id="QJSU01000001">
    <property type="protein sequence ID" value="PYE40865.1"/>
    <property type="molecule type" value="Genomic_DNA"/>
</dbReference>
<gene>
    <name evidence="2" type="ORF">DFP82_101178</name>
</gene>
<dbReference type="GO" id="GO:0009100">
    <property type="term" value="P:glycoprotein metabolic process"/>
    <property type="evidence" value="ECO:0007669"/>
    <property type="project" value="UniProtKB-ARBA"/>
</dbReference>
<evidence type="ECO:0000259" key="1">
    <source>
        <dbReference type="Pfam" id="PF04991"/>
    </source>
</evidence>
<organism evidence="2 3">
    <name type="scientific">Psychrobacter fozii</name>
    <dbReference type="NCBI Taxonomy" id="198480"/>
    <lineage>
        <taxon>Bacteria</taxon>
        <taxon>Pseudomonadati</taxon>
        <taxon>Pseudomonadota</taxon>
        <taxon>Gammaproteobacteria</taxon>
        <taxon>Moraxellales</taxon>
        <taxon>Moraxellaceae</taxon>
        <taxon>Psychrobacter</taxon>
    </lineage>
</organism>
<name>A0A2V4VPK0_9GAMM</name>